<evidence type="ECO:0000256" key="5">
    <source>
        <dbReference type="ARBA" id="ARBA00023054"/>
    </source>
</evidence>
<keyword evidence="3 8" id="KW-0853">WD repeat</keyword>
<dbReference type="Pfam" id="PF23409">
    <property type="entry name" value="Beta-prop_EML"/>
    <property type="match status" value="1"/>
</dbReference>
<dbReference type="PANTHER" id="PTHR14885:SF3">
    <property type="entry name" value="CILIA- AND FLAGELLA-ASSOCIATED PROTEIN 44"/>
    <property type="match status" value="1"/>
</dbReference>
<evidence type="ECO:0000313" key="13">
    <source>
        <dbReference type="Proteomes" id="UP001146120"/>
    </source>
</evidence>
<reference evidence="12" key="2">
    <citation type="journal article" date="2023" name="Microbiol Resour">
        <title>Decontamination and Annotation of the Draft Genome Sequence of the Oomycete Lagenidium giganteum ARSEF 373.</title>
        <authorList>
            <person name="Morgan W.R."/>
            <person name="Tartar A."/>
        </authorList>
    </citation>
    <scope>NUCLEOTIDE SEQUENCE</scope>
    <source>
        <strain evidence="12">ARSEF 373</strain>
    </source>
</reference>
<keyword evidence="13" id="KW-1185">Reference proteome</keyword>
<keyword evidence="7" id="KW-0966">Cell projection</keyword>
<evidence type="ECO:0000256" key="6">
    <source>
        <dbReference type="ARBA" id="ARBA00023212"/>
    </source>
</evidence>
<dbReference type="PROSITE" id="PS50082">
    <property type="entry name" value="WD_REPEATS_2"/>
    <property type="match status" value="3"/>
</dbReference>
<keyword evidence="4" id="KW-0677">Repeat</keyword>
<evidence type="ECO:0000256" key="10">
    <source>
        <dbReference type="SAM" id="MobiDB-lite"/>
    </source>
</evidence>
<proteinExistence type="predicted"/>
<gene>
    <name evidence="12" type="ORF">N0F65_003988</name>
</gene>
<organism evidence="12 13">
    <name type="scientific">Lagenidium giganteum</name>
    <dbReference type="NCBI Taxonomy" id="4803"/>
    <lineage>
        <taxon>Eukaryota</taxon>
        <taxon>Sar</taxon>
        <taxon>Stramenopiles</taxon>
        <taxon>Oomycota</taxon>
        <taxon>Peronosporomycetes</taxon>
        <taxon>Pythiales</taxon>
        <taxon>Pythiaceae</taxon>
    </lineage>
</organism>
<dbReference type="EMBL" id="DAKRPA010000097">
    <property type="protein sequence ID" value="DAZ98772.1"/>
    <property type="molecule type" value="Genomic_DNA"/>
</dbReference>
<feature type="region of interest" description="Disordered" evidence="10">
    <location>
        <begin position="611"/>
        <end position="632"/>
    </location>
</feature>
<feature type="region of interest" description="Disordered" evidence="10">
    <location>
        <begin position="852"/>
        <end position="880"/>
    </location>
</feature>
<feature type="repeat" description="WD" evidence="8">
    <location>
        <begin position="402"/>
        <end position="443"/>
    </location>
</feature>
<dbReference type="InterPro" id="IPR001680">
    <property type="entry name" value="WD40_rpt"/>
</dbReference>
<feature type="coiled-coil region" evidence="9">
    <location>
        <begin position="1314"/>
        <end position="1373"/>
    </location>
</feature>
<dbReference type="SMART" id="SM00320">
    <property type="entry name" value="WD40"/>
    <property type="match status" value="10"/>
</dbReference>
<protein>
    <recommendedName>
        <fullName evidence="11">EML-like first beta-propeller domain-containing protein</fullName>
    </recommendedName>
</protein>
<evidence type="ECO:0000256" key="4">
    <source>
        <dbReference type="ARBA" id="ARBA00022737"/>
    </source>
</evidence>
<feature type="repeat" description="WD" evidence="8">
    <location>
        <begin position="301"/>
        <end position="342"/>
    </location>
</feature>
<dbReference type="Pfam" id="PF00400">
    <property type="entry name" value="WD40"/>
    <property type="match status" value="2"/>
</dbReference>
<dbReference type="InterPro" id="IPR036322">
    <property type="entry name" value="WD40_repeat_dom_sf"/>
</dbReference>
<feature type="coiled-coil region" evidence="9">
    <location>
        <begin position="1905"/>
        <end position="1963"/>
    </location>
</feature>
<evidence type="ECO:0000256" key="9">
    <source>
        <dbReference type="SAM" id="Coils"/>
    </source>
</evidence>
<keyword evidence="5 9" id="KW-0175">Coiled coil</keyword>
<evidence type="ECO:0000256" key="2">
    <source>
        <dbReference type="ARBA" id="ARBA00022490"/>
    </source>
</evidence>
<dbReference type="SUPFAM" id="SSF50978">
    <property type="entry name" value="WD40 repeat-like"/>
    <property type="match status" value="2"/>
</dbReference>
<evidence type="ECO:0000256" key="8">
    <source>
        <dbReference type="PROSITE-ProRule" id="PRU00221"/>
    </source>
</evidence>
<evidence type="ECO:0000256" key="7">
    <source>
        <dbReference type="ARBA" id="ARBA00023273"/>
    </source>
</evidence>
<keyword evidence="2" id="KW-0963">Cytoplasm</keyword>
<feature type="compositionally biased region" description="Low complexity" evidence="10">
    <location>
        <begin position="1436"/>
        <end position="1453"/>
    </location>
</feature>
<comment type="caution">
    <text evidence="12">The sequence shown here is derived from an EMBL/GenBank/DDBJ whole genome shotgun (WGS) entry which is preliminary data.</text>
</comment>
<feature type="domain" description="EML-like first beta-propeller" evidence="11">
    <location>
        <begin position="124"/>
        <end position="333"/>
    </location>
</feature>
<keyword evidence="6" id="KW-0206">Cytoskeleton</keyword>
<dbReference type="GO" id="GO:0005930">
    <property type="term" value="C:axoneme"/>
    <property type="evidence" value="ECO:0007669"/>
    <property type="project" value="UniProtKB-SubCell"/>
</dbReference>
<feature type="coiled-coil region" evidence="9">
    <location>
        <begin position="1777"/>
        <end position="1811"/>
    </location>
</feature>
<evidence type="ECO:0000256" key="1">
    <source>
        <dbReference type="ARBA" id="ARBA00004430"/>
    </source>
</evidence>
<feature type="region of interest" description="Disordered" evidence="10">
    <location>
        <begin position="1434"/>
        <end position="1453"/>
    </location>
</feature>
<dbReference type="PANTHER" id="PTHR14885">
    <property type="entry name" value="CILIA- AND FLAGELLA-ASSOCIATED PROTEIN 43-RELATED"/>
    <property type="match status" value="1"/>
</dbReference>
<dbReference type="PROSITE" id="PS50294">
    <property type="entry name" value="WD_REPEATS_REGION"/>
    <property type="match status" value="1"/>
</dbReference>
<dbReference type="InterPro" id="IPR015943">
    <property type="entry name" value="WD40/YVTN_repeat-like_dom_sf"/>
</dbReference>
<dbReference type="Proteomes" id="UP001146120">
    <property type="component" value="Unassembled WGS sequence"/>
</dbReference>
<reference evidence="12" key="1">
    <citation type="submission" date="2022-11" db="EMBL/GenBank/DDBJ databases">
        <authorList>
            <person name="Morgan W.R."/>
            <person name="Tartar A."/>
        </authorList>
    </citation>
    <scope>NUCLEOTIDE SEQUENCE</scope>
    <source>
        <strain evidence="12">ARSEF 373</strain>
    </source>
</reference>
<evidence type="ECO:0000313" key="12">
    <source>
        <dbReference type="EMBL" id="DAZ98772.1"/>
    </source>
</evidence>
<evidence type="ECO:0000256" key="3">
    <source>
        <dbReference type="ARBA" id="ARBA00022574"/>
    </source>
</evidence>
<evidence type="ECO:0000259" key="11">
    <source>
        <dbReference type="Pfam" id="PF23409"/>
    </source>
</evidence>
<feature type="repeat" description="WD" evidence="8">
    <location>
        <begin position="518"/>
        <end position="550"/>
    </location>
</feature>
<name>A0AAV2Z067_9STRA</name>
<dbReference type="InterPro" id="IPR055439">
    <property type="entry name" value="Beta-prop_EML_1st"/>
</dbReference>
<comment type="subcellular location">
    <subcellularLocation>
        <location evidence="1">Cytoplasm</location>
        <location evidence="1">Cytoskeleton</location>
        <location evidence="1">Cilium axoneme</location>
    </subcellularLocation>
</comment>
<sequence length="1978" mass="217095">MASQDEGKSASEIFASLVASGQDPLLDDSTSYAGEDLVRPLRRWEVSRDHIVFSDMCGLDAAKRHIVHFLEPAREGVHGGVLLMAVGNTVQLLTLALSGPTTPGIERSNILHRQYLFGTGGSGVGCLAVHPTRRFFAVGEKGVKPNISIYRYPSPKVCRVLRNGTEFAYNSVVFSQDGDKLASVGASPDFLLTVWNWRSEQTILRCKAFGQEVFSVQFAPTDNGFLTTSGIGHIRFWKMASTFTGLKLQGDIGKFGKSELSDIEAFCVLPDKKVLSGTERGMLLLWDGNFIKCEIMTSRRHLPHNGAINVVNYEADRAMIVTAGKDGFVKFWTFDSIDRADVPPDDVVALVPIKHQFCIAPQMDIRSVVRESDTSYLVQDAVGAIHKLHIMGESHRVDMYYLPNPTGRVVGVACSPYEHLAATCGQDGHVRAWDYITRKCLFSSPLQVPPATEGESATSAPEEPPATGTCIAWVPNAAAFTTDQLVHSRQVVVGSSDGLVRVFLLDYSKRTWVRTNVFKPHHASVLSMSFSHTGRYLATSSADGTFFLFKSVPNAKTSKYSKYPPSYQPLGFQRCAAGVVALSWRDDERAVLVTLATGKVLEYGVAEDVLDPQPPAADLDDDEGDGKEAASDSYELNLPVRELSVLQRMRFMGTKELEALEGQNPVGNPILEEKIKNGFQVETRAAPAALAFQALYQTRDTFFLSAHAPLTGNLFLCQWGKQQPVHEYPSESEHAHIVTMALSTSTKYLLCGMSNGKFQVRSTARPHAFLVGEMHDYGSAAQSTMALMDAPKLHVALSFDDSFILSAGADGNLSICRLNSEKLEHGARILSDKHGRMLAEARIAADQAAEKQQAQLDVMTKASADSKDEGGGGGASSSGGANDLTSLPAFHAAKAFAAYVEAQLDGTAAGLTASIAKDEEMYLGVPRLASDLSNLTGLPQPPPMADSANTHGTMLGLHEVPDMANPKEAYTIEDAKLKSEADARANATRTKQERTREVLDEMRRQLQELRATDASYAPESRLEEDEWEIDLDYGELLAKRGDEACDEVRKELAYATEKEELLLMKMRETYVSQLAVELITLKAFESGLSVQSFRTMKMPLVLQKRLSEIHTNDTNEALKSTKRQTMVGSQASITINGGVSMYASARTVGGGSMGSVGAGAGAAPAGTGGGTKVKFLRKASVLDIMTKDKPLDEEFPLKEEERKMILQSAGASTGGATSTSLVPGAHHAGLPPGAPTALEGGATTGGSVHGFEARKRLRGDRKEKLQHWLQSKPGEDADDPRDLVAIAFAQRNMGDYKLKTAANYVVPEEQRVNAAKKRRQMALLEERIYEARLNFNAKMLELRELKLLLVQELREDEKRIQFLKQALADKQAVTLRNHRSNSARAVTPLPSTSAPLEVDLSEWPEQRERVVDADIELYMKEKKVLPHSAVVSLTPTSQQAGDSSSNSSTNAVDNQGLALAVPGTTSSYGGKRESVLLDRSIAALSRKLHSAATANGGGSGGGDSGGGSGCSTGLTVRHLCLDDMTMLAAGATRSNLDIDDASLRVYLMKQEIRKLMRKKQDEITAFDDAVAHLRGEKMKLEVIFKKCELRLFTLLSELVLLEQFESKENLLSSKLDKNKNEKAQIVAEITDIQDNLSNKKKEVEEWSKQEKAIQAEFLTLVNGNGSSGSGGATDVDDAMSEINKSMEELKKSNERQVAKQRQIDKELQATEQDIQLFQSEKQMRFNQLDVVVALSKHQVRSLTAAPSQSTQSTNTLPRFKSGSGVRWELPETATSSLVFTTRSFEALTERIESLQKENRSLRQQFRDLHKQQNVLAKEKKVQQERIGEIQDKCEQLQLLKFGQLVDIEVLDKACDTTKLHELQTKVQIKEMDAEREVRKIKQAQHALTQQILQATEHNTSLLSRIAALNERQLALERELNQANLNQSVLQDESAHLEHEMAERNKLVKLVKLQAREVEALKQEIGLLRGKDGKVYAPH</sequence>
<accession>A0AAV2Z067</accession>
<dbReference type="Gene3D" id="2.130.10.10">
    <property type="entry name" value="YVTN repeat-like/Quinoprotein amine dehydrogenase"/>
    <property type="match status" value="2"/>
</dbReference>
<feature type="coiled-coil region" evidence="9">
    <location>
        <begin position="1601"/>
        <end position="1720"/>
    </location>
</feature>